<dbReference type="InterPro" id="IPR011012">
    <property type="entry name" value="Longin-like_dom_sf"/>
</dbReference>
<evidence type="ECO:0000256" key="2">
    <source>
        <dbReference type="ARBA" id="ARBA00006972"/>
    </source>
</evidence>
<keyword evidence="4 12" id="KW-0813">Transport</keyword>
<feature type="domain" description="AP complex mu/sigma subunit" evidence="13">
    <location>
        <begin position="8"/>
        <end position="141"/>
    </location>
</feature>
<dbReference type="FunFam" id="3.30.450.60:FF:000013">
    <property type="entry name" value="Coatomer subunit zeta"/>
    <property type="match status" value="1"/>
</dbReference>
<dbReference type="GO" id="GO:0030126">
    <property type="term" value="C:COPI vesicle coat"/>
    <property type="evidence" value="ECO:0007669"/>
    <property type="project" value="UniProtKB-UniRule"/>
</dbReference>
<keyword evidence="5 12" id="KW-0963">Cytoplasm</keyword>
<dbReference type="EMBL" id="JAPDFW010000136">
    <property type="protein sequence ID" value="KAJ5066935.1"/>
    <property type="molecule type" value="Genomic_DNA"/>
</dbReference>
<comment type="caution">
    <text evidence="14">The sequence shown here is derived from an EMBL/GenBank/DDBJ whole genome shotgun (WGS) entry which is preliminary data.</text>
</comment>
<keyword evidence="6 12" id="KW-0931">ER-Golgi transport</keyword>
<accession>A0A9Q0L8Z0</accession>
<dbReference type="PANTHER" id="PTHR11043:SF0">
    <property type="entry name" value="COATOMER SUBUNIT ZETA"/>
    <property type="match status" value="1"/>
</dbReference>
<dbReference type="GO" id="GO:0006891">
    <property type="term" value="P:intra-Golgi vesicle-mediated transport"/>
    <property type="evidence" value="ECO:0007669"/>
    <property type="project" value="TreeGrafter"/>
</dbReference>
<evidence type="ECO:0000256" key="5">
    <source>
        <dbReference type="ARBA" id="ARBA00022490"/>
    </source>
</evidence>
<gene>
    <name evidence="14" type="ORF">M0811_03279</name>
</gene>
<evidence type="ECO:0000256" key="4">
    <source>
        <dbReference type="ARBA" id="ARBA00022448"/>
    </source>
</evidence>
<dbReference type="Pfam" id="PF01217">
    <property type="entry name" value="Clat_adaptor_s"/>
    <property type="match status" value="1"/>
</dbReference>
<evidence type="ECO:0000256" key="3">
    <source>
        <dbReference type="ARBA" id="ARBA00011775"/>
    </source>
</evidence>
<dbReference type="Proteomes" id="UP001149090">
    <property type="component" value="Unassembled WGS sequence"/>
</dbReference>
<comment type="subcellular location">
    <subcellularLocation>
        <location evidence="12">Cytoplasm</location>
    </subcellularLocation>
    <subcellularLocation>
        <location evidence="1 12">Golgi apparatus membrane</location>
        <topology evidence="1 12">Peripheral membrane protein</topology>
        <orientation evidence="1 12">Cytoplasmic side</orientation>
    </subcellularLocation>
    <subcellularLocation>
        <location evidence="12">Cytoplasmic vesicle</location>
        <location evidence="12">COPI-coated vesicle membrane</location>
        <topology evidence="12">Peripheral membrane protein</topology>
        <orientation evidence="12">Cytoplasmic side</orientation>
    </subcellularLocation>
</comment>
<dbReference type="OrthoDB" id="10249988at2759"/>
<evidence type="ECO:0000256" key="7">
    <source>
        <dbReference type="ARBA" id="ARBA00022927"/>
    </source>
</evidence>
<keyword evidence="14" id="KW-0167">Capsid protein</keyword>
<comment type="subunit">
    <text evidence="3 12">Oligomeric complex that consists of at least the alpha, beta, beta', gamma, delta, epsilon and zeta subunits.</text>
</comment>
<evidence type="ECO:0000256" key="1">
    <source>
        <dbReference type="ARBA" id="ARBA00004255"/>
    </source>
</evidence>
<evidence type="ECO:0000256" key="9">
    <source>
        <dbReference type="ARBA" id="ARBA00023136"/>
    </source>
</evidence>
<proteinExistence type="inferred from homology"/>
<dbReference type="AlphaFoldDB" id="A0A9Q0L8Z0"/>
<dbReference type="Gene3D" id="3.30.450.60">
    <property type="match status" value="1"/>
</dbReference>
<evidence type="ECO:0000256" key="6">
    <source>
        <dbReference type="ARBA" id="ARBA00022892"/>
    </source>
</evidence>
<comment type="function">
    <text evidence="11">The coatomer is a cytosolic protein complex that binds to dilysine motifs and reversibly associates with Golgi non-clathrin-coated vesicles, which further mediate biosynthetic protein transport from the ER, via the Golgi up to the trans Golgi network. Coatomer complex is required for budding from Golgi membranes, and is essential for the retrograde Golgi-to-ER transport of dilysine-tagged proteins. The zeta subunit may be involved in regulating the coat assembly and, hence, the rate of biosynthetic protein transport due to its association-dissociation properties with the coatomer complex.</text>
</comment>
<name>A0A9Q0L8Z0_ANAIG</name>
<dbReference type="GO" id="GO:0006890">
    <property type="term" value="P:retrograde vesicle-mediated transport, Golgi to endoplasmic reticulum"/>
    <property type="evidence" value="ECO:0007669"/>
    <property type="project" value="UniProtKB-UniRule"/>
</dbReference>
<evidence type="ECO:0000256" key="12">
    <source>
        <dbReference type="RuleBase" id="RU366053"/>
    </source>
</evidence>
<evidence type="ECO:0000256" key="8">
    <source>
        <dbReference type="ARBA" id="ARBA00023034"/>
    </source>
</evidence>
<sequence>MEQGLFTVWCILLLDKEGKRLYCRYYGDHFKTLKRQRHFEKQLIDKVNSGEEIIEIQNSITCAKSFSDLHLFVTGNQDENELILYNVLQNFYTTLLLIFRNQIDKTILIENVDIVMLIFDEICDQGYILEMNPETIASRALIQDGNSQSNKSSFLQNFLNN</sequence>
<keyword evidence="7 12" id="KW-0653">Protein transport</keyword>
<dbReference type="SUPFAM" id="SSF64356">
    <property type="entry name" value="SNARE-like"/>
    <property type="match status" value="1"/>
</dbReference>
<reference evidence="14" key="1">
    <citation type="submission" date="2022-10" db="EMBL/GenBank/DDBJ databases">
        <title>Novel sulphate-reducing endosymbionts in the free-living metamonad Anaeramoeba.</title>
        <authorList>
            <person name="Jerlstrom-Hultqvist J."/>
            <person name="Cepicka I."/>
            <person name="Gallot-Lavallee L."/>
            <person name="Salas-Leiva D."/>
            <person name="Curtis B.A."/>
            <person name="Zahonova K."/>
            <person name="Pipaliya S."/>
            <person name="Dacks J."/>
            <person name="Roger A.J."/>
        </authorList>
    </citation>
    <scope>NUCLEOTIDE SEQUENCE</scope>
    <source>
        <strain evidence="14">BMAN</strain>
    </source>
</reference>
<protein>
    <recommendedName>
        <fullName evidence="12">Coatomer subunit zeta</fullName>
    </recommendedName>
</protein>
<comment type="similarity">
    <text evidence="2 12">Belongs to the adaptor complexes small subunit family.</text>
</comment>
<dbReference type="InterPro" id="IPR039652">
    <property type="entry name" value="Coatomer_zeta"/>
</dbReference>
<evidence type="ECO:0000259" key="13">
    <source>
        <dbReference type="Pfam" id="PF01217"/>
    </source>
</evidence>
<keyword evidence="9 12" id="KW-0472">Membrane</keyword>
<dbReference type="GO" id="GO:0000139">
    <property type="term" value="C:Golgi membrane"/>
    <property type="evidence" value="ECO:0007669"/>
    <property type="project" value="UniProtKB-SubCell"/>
</dbReference>
<organism evidence="14 15">
    <name type="scientific">Anaeramoeba ignava</name>
    <name type="common">Anaerobic marine amoeba</name>
    <dbReference type="NCBI Taxonomy" id="1746090"/>
    <lineage>
        <taxon>Eukaryota</taxon>
        <taxon>Metamonada</taxon>
        <taxon>Anaeramoebidae</taxon>
        <taxon>Anaeramoeba</taxon>
    </lineage>
</organism>
<dbReference type="PANTHER" id="PTHR11043">
    <property type="entry name" value="ZETA-COAT PROTEIN"/>
    <property type="match status" value="1"/>
</dbReference>
<evidence type="ECO:0000313" key="14">
    <source>
        <dbReference type="EMBL" id="KAJ5066935.1"/>
    </source>
</evidence>
<keyword evidence="8 12" id="KW-0333">Golgi apparatus</keyword>
<keyword evidence="10 12" id="KW-0968">Cytoplasmic vesicle</keyword>
<evidence type="ECO:0000256" key="10">
    <source>
        <dbReference type="ARBA" id="ARBA00023329"/>
    </source>
</evidence>
<evidence type="ECO:0000313" key="15">
    <source>
        <dbReference type="Proteomes" id="UP001149090"/>
    </source>
</evidence>
<dbReference type="InterPro" id="IPR022775">
    <property type="entry name" value="AP_mu_sigma_su"/>
</dbReference>
<keyword evidence="14" id="KW-0946">Virion</keyword>
<keyword evidence="15" id="KW-1185">Reference proteome</keyword>
<evidence type="ECO:0000256" key="11">
    <source>
        <dbReference type="ARBA" id="ARBA00045555"/>
    </source>
</evidence>
<dbReference type="GO" id="GO:0006886">
    <property type="term" value="P:intracellular protein transport"/>
    <property type="evidence" value="ECO:0007669"/>
    <property type="project" value="TreeGrafter"/>
</dbReference>
<dbReference type="OMA" id="NELMLHS"/>